<proteinExistence type="predicted"/>
<dbReference type="PROSITE" id="PS50097">
    <property type="entry name" value="BTB"/>
    <property type="match status" value="1"/>
</dbReference>
<accession>A0A5C2S5N0</accession>
<dbReference type="InterPro" id="IPR000210">
    <property type="entry name" value="BTB/POZ_dom"/>
</dbReference>
<reference evidence="3" key="1">
    <citation type="journal article" date="2018" name="Genome Biol. Evol.">
        <title>Genomics and development of Lentinus tigrinus, a white-rot wood-decaying mushroom with dimorphic fruiting bodies.</title>
        <authorList>
            <person name="Wu B."/>
            <person name="Xu Z."/>
            <person name="Knudson A."/>
            <person name="Carlson A."/>
            <person name="Chen N."/>
            <person name="Kovaka S."/>
            <person name="LaButti K."/>
            <person name="Lipzen A."/>
            <person name="Pennachio C."/>
            <person name="Riley R."/>
            <person name="Schakwitz W."/>
            <person name="Umezawa K."/>
            <person name="Ohm R.A."/>
            <person name="Grigoriev I.V."/>
            <person name="Nagy L.G."/>
            <person name="Gibbons J."/>
            <person name="Hibbett D."/>
        </authorList>
    </citation>
    <scope>NUCLEOTIDE SEQUENCE [LARGE SCALE GENOMIC DNA]</scope>
    <source>
        <strain evidence="3">ALCF2SS1-6</strain>
    </source>
</reference>
<feature type="non-terminal residue" evidence="3">
    <location>
        <position position="197"/>
    </location>
</feature>
<dbReference type="Pfam" id="PF00651">
    <property type="entry name" value="BTB"/>
    <property type="match status" value="1"/>
</dbReference>
<dbReference type="EMBL" id="ML122272">
    <property type="protein sequence ID" value="RPD59002.1"/>
    <property type="molecule type" value="Genomic_DNA"/>
</dbReference>
<keyword evidence="4" id="KW-1185">Reference proteome</keyword>
<evidence type="ECO:0000313" key="4">
    <source>
        <dbReference type="Proteomes" id="UP000313359"/>
    </source>
</evidence>
<dbReference type="Gene3D" id="3.30.710.10">
    <property type="entry name" value="Potassium Channel Kv1.1, Chain A"/>
    <property type="match status" value="1"/>
</dbReference>
<sequence length="197" mass="21447">MSGAFDRPAASEGTKETTLERPTKASSPFNMDDADLVILTKDNVEFYVHRVILCIASPIFKTMLSLPQPPEAVLTPSVDVSEDSQTMETFLRIIYPVADPEIRSLRHLREVLAAGMKYDVPVVIAASRKALSQQAFIEADPLQVFALACTLGMEAEAKVAAKAAVVQNRVSGATCADLEEITAGGYFRLSQLNRTRT</sequence>
<dbReference type="STRING" id="1328759.A0A5C2S5N0"/>
<evidence type="ECO:0000259" key="2">
    <source>
        <dbReference type="PROSITE" id="PS50097"/>
    </source>
</evidence>
<protein>
    <recommendedName>
        <fullName evidence="2">BTB domain-containing protein</fullName>
    </recommendedName>
</protein>
<dbReference type="InterPro" id="IPR011333">
    <property type="entry name" value="SKP1/BTB/POZ_sf"/>
</dbReference>
<dbReference type="SMART" id="SM00225">
    <property type="entry name" value="BTB"/>
    <property type="match status" value="1"/>
</dbReference>
<feature type="region of interest" description="Disordered" evidence="1">
    <location>
        <begin position="1"/>
        <end position="26"/>
    </location>
</feature>
<organism evidence="3 4">
    <name type="scientific">Lentinus tigrinus ALCF2SS1-6</name>
    <dbReference type="NCBI Taxonomy" id="1328759"/>
    <lineage>
        <taxon>Eukaryota</taxon>
        <taxon>Fungi</taxon>
        <taxon>Dikarya</taxon>
        <taxon>Basidiomycota</taxon>
        <taxon>Agaricomycotina</taxon>
        <taxon>Agaricomycetes</taxon>
        <taxon>Polyporales</taxon>
        <taxon>Polyporaceae</taxon>
        <taxon>Lentinus</taxon>
    </lineage>
</organism>
<dbReference type="SUPFAM" id="SSF54695">
    <property type="entry name" value="POZ domain"/>
    <property type="match status" value="1"/>
</dbReference>
<feature type="domain" description="BTB" evidence="2">
    <location>
        <begin position="34"/>
        <end position="95"/>
    </location>
</feature>
<dbReference type="Proteomes" id="UP000313359">
    <property type="component" value="Unassembled WGS sequence"/>
</dbReference>
<evidence type="ECO:0000313" key="3">
    <source>
        <dbReference type="EMBL" id="RPD59002.1"/>
    </source>
</evidence>
<name>A0A5C2S5N0_9APHY</name>
<dbReference type="CDD" id="cd18186">
    <property type="entry name" value="BTB_POZ_ZBTB_KLHL-like"/>
    <property type="match status" value="1"/>
</dbReference>
<gene>
    <name evidence="3" type="ORF">L227DRAFT_504228</name>
</gene>
<dbReference type="OrthoDB" id="3357985at2759"/>
<dbReference type="AlphaFoldDB" id="A0A5C2S5N0"/>
<feature type="compositionally biased region" description="Basic and acidic residues" evidence="1">
    <location>
        <begin position="13"/>
        <end position="23"/>
    </location>
</feature>
<evidence type="ECO:0000256" key="1">
    <source>
        <dbReference type="SAM" id="MobiDB-lite"/>
    </source>
</evidence>